<keyword evidence="1" id="KW-1185">Reference proteome</keyword>
<dbReference type="WBParaSite" id="ALUE_0001604001-mRNA-1">
    <property type="protein sequence ID" value="ALUE_0001604001-mRNA-1"/>
    <property type="gene ID" value="ALUE_0001604001"/>
</dbReference>
<proteinExistence type="predicted"/>
<dbReference type="AlphaFoldDB" id="A0A0M3IDE7"/>
<dbReference type="Proteomes" id="UP000036681">
    <property type="component" value="Unplaced"/>
</dbReference>
<dbReference type="Gene3D" id="3.30.40.10">
    <property type="entry name" value="Zinc/RING finger domain, C3HC4 (zinc finger)"/>
    <property type="match status" value="1"/>
</dbReference>
<reference evidence="2" key="1">
    <citation type="submission" date="2017-02" db="UniProtKB">
        <authorList>
            <consortium name="WormBaseParasite"/>
        </authorList>
    </citation>
    <scope>IDENTIFICATION</scope>
</reference>
<sequence length="104" mass="11334">MAIIKIRTPLLLSACGHPDPSACGHPDPSACGHPDPSACEHPDSFAKYTSSYNYRGGAPRSCGLGMAEPPMPDLSHLSAEERQIIEEVFQRQRAEEEKETQLSQ</sequence>
<protein>
    <submittedName>
        <fullName evidence="2">AXIN2</fullName>
    </submittedName>
</protein>
<evidence type="ECO:0000313" key="1">
    <source>
        <dbReference type="Proteomes" id="UP000036681"/>
    </source>
</evidence>
<evidence type="ECO:0000313" key="2">
    <source>
        <dbReference type="WBParaSite" id="ALUE_0001604001-mRNA-1"/>
    </source>
</evidence>
<name>A0A0M3IDE7_ASCLU</name>
<dbReference type="InterPro" id="IPR013083">
    <property type="entry name" value="Znf_RING/FYVE/PHD"/>
</dbReference>
<organism evidence="1 2">
    <name type="scientific">Ascaris lumbricoides</name>
    <name type="common">Giant roundworm</name>
    <dbReference type="NCBI Taxonomy" id="6252"/>
    <lineage>
        <taxon>Eukaryota</taxon>
        <taxon>Metazoa</taxon>
        <taxon>Ecdysozoa</taxon>
        <taxon>Nematoda</taxon>
        <taxon>Chromadorea</taxon>
        <taxon>Rhabditida</taxon>
        <taxon>Spirurina</taxon>
        <taxon>Ascaridomorpha</taxon>
        <taxon>Ascaridoidea</taxon>
        <taxon>Ascarididae</taxon>
        <taxon>Ascaris</taxon>
    </lineage>
</organism>
<accession>A0A0M3IDE7</accession>